<reference evidence="13 14" key="1">
    <citation type="submission" date="2023-02" db="EMBL/GenBank/DDBJ databases">
        <title>Oceanobacillus kimchii IFOP_LL358 isolated form Alexandrium catenella lab strain.</title>
        <authorList>
            <person name="Gajardo G."/>
            <person name="Ueki S."/>
            <person name="Maruyama F."/>
        </authorList>
    </citation>
    <scope>NUCLEOTIDE SEQUENCE [LARGE SCALE GENOMIC DNA]</scope>
    <source>
        <strain evidence="13 14">IFOP_LL358</strain>
    </source>
</reference>
<feature type="transmembrane region" description="Helical" evidence="11">
    <location>
        <begin position="322"/>
        <end position="341"/>
    </location>
</feature>
<accession>A0ABQ5TQA5</accession>
<feature type="transmembrane region" description="Helical" evidence="11">
    <location>
        <begin position="278"/>
        <end position="310"/>
    </location>
</feature>
<evidence type="ECO:0000256" key="4">
    <source>
        <dbReference type="ARBA" id="ARBA00016962"/>
    </source>
</evidence>
<keyword evidence="7 11" id="KW-0812">Transmembrane</keyword>
<gene>
    <name evidence="13" type="ORF">MACH08_36120</name>
</gene>
<protein>
    <recommendedName>
        <fullName evidence="4">Putative hemin transport system permease protein HrtB</fullName>
    </recommendedName>
</protein>
<evidence type="ECO:0000256" key="9">
    <source>
        <dbReference type="ARBA" id="ARBA00023136"/>
    </source>
</evidence>
<evidence type="ECO:0000256" key="8">
    <source>
        <dbReference type="ARBA" id="ARBA00022989"/>
    </source>
</evidence>
<evidence type="ECO:0000256" key="10">
    <source>
        <dbReference type="ARBA" id="ARBA00024973"/>
    </source>
</evidence>
<name>A0ABQ5TQA5_9BACI</name>
<comment type="subcellular location">
    <subcellularLocation>
        <location evidence="1">Cell membrane</location>
        <topology evidence="1">Multi-pass membrane protein</topology>
    </subcellularLocation>
</comment>
<evidence type="ECO:0000313" key="13">
    <source>
        <dbReference type="EMBL" id="GLO67828.1"/>
    </source>
</evidence>
<feature type="transmembrane region" description="Helical" evidence="11">
    <location>
        <begin position="15"/>
        <end position="36"/>
    </location>
</feature>
<evidence type="ECO:0000259" key="12">
    <source>
        <dbReference type="Pfam" id="PF02687"/>
    </source>
</evidence>
<evidence type="ECO:0000256" key="1">
    <source>
        <dbReference type="ARBA" id="ARBA00004651"/>
    </source>
</evidence>
<evidence type="ECO:0000256" key="5">
    <source>
        <dbReference type="ARBA" id="ARBA00022448"/>
    </source>
</evidence>
<dbReference type="InterPro" id="IPR003838">
    <property type="entry name" value="ABC3_permease_C"/>
</dbReference>
<evidence type="ECO:0000313" key="14">
    <source>
        <dbReference type="Proteomes" id="UP001275436"/>
    </source>
</evidence>
<keyword evidence="8 11" id="KW-1133">Transmembrane helix</keyword>
<evidence type="ECO:0000256" key="2">
    <source>
        <dbReference type="ARBA" id="ARBA00008697"/>
    </source>
</evidence>
<dbReference type="InterPro" id="IPR051125">
    <property type="entry name" value="ABC-4/HrtB_transporter"/>
</dbReference>
<evidence type="ECO:0000256" key="11">
    <source>
        <dbReference type="SAM" id="Phobius"/>
    </source>
</evidence>
<dbReference type="PANTHER" id="PTHR43738">
    <property type="entry name" value="ABC TRANSPORTER, MEMBRANE PROTEIN"/>
    <property type="match status" value="1"/>
</dbReference>
<feature type="transmembrane region" description="Helical" evidence="11">
    <location>
        <begin position="238"/>
        <end position="258"/>
    </location>
</feature>
<comment type="function">
    <text evidence="10">Part of the ABC transporter complex hrt involved in hemin import. Responsible for the translocation of the substrate across the membrane.</text>
</comment>
<comment type="caution">
    <text evidence="13">The sequence shown here is derived from an EMBL/GenBank/DDBJ whole genome shotgun (WGS) entry which is preliminary data.</text>
</comment>
<dbReference type="Proteomes" id="UP001275436">
    <property type="component" value="Unassembled WGS sequence"/>
</dbReference>
<proteinExistence type="inferred from homology"/>
<feature type="domain" description="ABC3 transporter permease C-terminal" evidence="12">
    <location>
        <begin position="238"/>
        <end position="349"/>
    </location>
</feature>
<dbReference type="EMBL" id="BSKO01000001">
    <property type="protein sequence ID" value="GLO67828.1"/>
    <property type="molecule type" value="Genomic_DNA"/>
</dbReference>
<keyword evidence="5" id="KW-0813">Transport</keyword>
<organism evidence="13 14">
    <name type="scientific">Oceanobacillus kimchii</name>
    <dbReference type="NCBI Taxonomy" id="746691"/>
    <lineage>
        <taxon>Bacteria</taxon>
        <taxon>Bacillati</taxon>
        <taxon>Bacillota</taxon>
        <taxon>Bacilli</taxon>
        <taxon>Bacillales</taxon>
        <taxon>Bacillaceae</taxon>
        <taxon>Oceanobacillus</taxon>
    </lineage>
</organism>
<comment type="similarity">
    <text evidence="2">Belongs to the ABC-4 integral membrane protein family. HrtB subfamily.</text>
</comment>
<evidence type="ECO:0000256" key="6">
    <source>
        <dbReference type="ARBA" id="ARBA00022475"/>
    </source>
</evidence>
<dbReference type="PANTHER" id="PTHR43738:SF1">
    <property type="entry name" value="HEMIN TRANSPORT SYSTEM PERMEASE PROTEIN HRTB-RELATED"/>
    <property type="match status" value="1"/>
</dbReference>
<evidence type="ECO:0000256" key="7">
    <source>
        <dbReference type="ARBA" id="ARBA00022692"/>
    </source>
</evidence>
<dbReference type="RefSeq" id="WP_077596954.1">
    <property type="nucleotide sequence ID" value="NZ_BSKO01000001.1"/>
</dbReference>
<comment type="subunit">
    <text evidence="3">The complex is composed of two ATP-binding proteins (HrtA), two transmembrane proteins (HrtB) and a solute-binding protein.</text>
</comment>
<dbReference type="Pfam" id="PF02687">
    <property type="entry name" value="FtsX"/>
    <property type="match status" value="1"/>
</dbReference>
<evidence type="ECO:0000256" key="3">
    <source>
        <dbReference type="ARBA" id="ARBA00011131"/>
    </source>
</evidence>
<sequence length="355" mass="39073">MFLAWNEIKNNKLRFTLVIGVLMLVSYLVFFLSGLANGLEDLNKEAVDKWEADGIILTEESDLRLQQSVMQADDYQGDGSEEYAELGQQSAIASNGDNKANTFIFGIHKDEFVMPNVTEGEEFADEGEVIADESLKQEGFAVGDELSLSSIDEVLTIVGFTDSARFNAAPVLYTDFETLQTLQYGDAVEQGSEQVNAFVVRSNNLDEVTVDEELQVVDTQTFIENLPGYTEQNLTLSFMIYFLFVISAVILAIFLYVLTIQKVSIFGVMKAQGISSRYLAKSVIAQTFLLSLAGVIIGLVLTILTGYFLPPEVPVSFNYLDMFVYAVVLILVSVIGAFISVQTIVKIDPLKAIGG</sequence>
<keyword evidence="14" id="KW-1185">Reference proteome</keyword>
<keyword evidence="9 11" id="KW-0472">Membrane</keyword>
<keyword evidence="6" id="KW-1003">Cell membrane</keyword>